<feature type="domain" description="HU" evidence="2">
    <location>
        <begin position="2"/>
        <end position="124"/>
    </location>
</feature>
<gene>
    <name evidence="3" type="ORF">HMPREF9140_01256</name>
</gene>
<accession>H1Q2W8</accession>
<protein>
    <recommendedName>
        <fullName evidence="2">HU domain-containing protein</fullName>
    </recommendedName>
</protein>
<dbReference type="InterPro" id="IPR010992">
    <property type="entry name" value="IHF-like_DNA-bd_dom_sf"/>
</dbReference>
<comment type="caution">
    <text evidence="3">The sequence shown here is derived from an EMBL/GenBank/DDBJ whole genome shotgun (WGS) entry which is preliminary data.</text>
</comment>
<dbReference type="PATRIC" id="fig|883158.3.peg.1258"/>
<evidence type="ECO:0000256" key="1">
    <source>
        <dbReference type="ARBA" id="ARBA00023125"/>
    </source>
</evidence>
<dbReference type="SUPFAM" id="SSF47729">
    <property type="entry name" value="IHF-like DNA-binding proteins"/>
    <property type="match status" value="1"/>
</dbReference>
<dbReference type="NCBIfam" id="TIGR01201">
    <property type="entry name" value="HU_rel"/>
    <property type="match status" value="1"/>
</dbReference>
<keyword evidence="1" id="KW-0238">DNA-binding</keyword>
<evidence type="ECO:0000259" key="2">
    <source>
        <dbReference type="Pfam" id="PF18291"/>
    </source>
</evidence>
<organism evidence="3 4">
    <name type="scientific">Prevotella micans F0438</name>
    <dbReference type="NCBI Taxonomy" id="883158"/>
    <lineage>
        <taxon>Bacteria</taxon>
        <taxon>Pseudomonadati</taxon>
        <taxon>Bacteroidota</taxon>
        <taxon>Bacteroidia</taxon>
        <taxon>Bacteroidales</taxon>
        <taxon>Prevotellaceae</taxon>
        <taxon>Prevotella</taxon>
    </lineage>
</organism>
<dbReference type="eggNOG" id="COG0776">
    <property type="taxonomic scope" value="Bacteria"/>
</dbReference>
<proteinExistence type="predicted"/>
<dbReference type="EMBL" id="AGWK01000036">
    <property type="protein sequence ID" value="EHO69566.1"/>
    <property type="molecule type" value="Genomic_DNA"/>
</dbReference>
<dbReference type="RefSeq" id="WP_006952602.1">
    <property type="nucleotide sequence ID" value="NZ_JH594522.1"/>
</dbReference>
<reference evidence="3 4" key="1">
    <citation type="submission" date="2011-12" db="EMBL/GenBank/DDBJ databases">
        <title>The Genome Sequence of Prevotella micans F0438.</title>
        <authorList>
            <consortium name="The Broad Institute Genome Sequencing Platform"/>
            <person name="Earl A."/>
            <person name="Ward D."/>
            <person name="Feldgarden M."/>
            <person name="Gevers D."/>
            <person name="Izard J."/>
            <person name="Baranova O.V."/>
            <person name="Blanton J.M."/>
            <person name="Wade W.G."/>
            <person name="Dewhirst F.E."/>
            <person name="Young S.K."/>
            <person name="Zeng Q."/>
            <person name="Gargeya S."/>
            <person name="Fitzgerald M."/>
            <person name="Haas B."/>
            <person name="Abouelleil A."/>
            <person name="Alvarado L."/>
            <person name="Arachchi H.M."/>
            <person name="Berlin A."/>
            <person name="Chapman S.B."/>
            <person name="Gearin G."/>
            <person name="Goldberg J."/>
            <person name="Griggs A."/>
            <person name="Gujja S."/>
            <person name="Hansen M."/>
            <person name="Heiman D."/>
            <person name="Howarth C."/>
            <person name="Larimer J."/>
            <person name="Lui A."/>
            <person name="MacDonald P.J.P."/>
            <person name="McCowen C."/>
            <person name="Montmayeur A."/>
            <person name="Murphy C."/>
            <person name="Neiman D."/>
            <person name="Pearson M."/>
            <person name="Priest M."/>
            <person name="Roberts A."/>
            <person name="Saif S."/>
            <person name="Shea T."/>
            <person name="Sisk P."/>
            <person name="Stolte C."/>
            <person name="Sykes S."/>
            <person name="Wortman J."/>
            <person name="Nusbaum C."/>
            <person name="Birren B."/>
        </authorList>
    </citation>
    <scope>NUCLEOTIDE SEQUENCE [LARGE SCALE GENOMIC DNA]</scope>
    <source>
        <strain evidence="3 4">F0438</strain>
    </source>
</reference>
<dbReference type="AlphaFoldDB" id="H1Q2W8"/>
<dbReference type="Proteomes" id="UP000016023">
    <property type="component" value="Unassembled WGS sequence"/>
</dbReference>
<sequence>MVKFKVIERLMKIGPLKGKKGYGAAPKAQEKFSQSWLIQRIVRETSLSEGDVRNVLITLRNIIIEVVTLGGALDLGDIFSLRVSMPSTFIEKEEDVTSKVLKKPGIIVTWKDNIRQALKNIEVEVDNPKRKGKKEG</sequence>
<dbReference type="HOGENOM" id="CLU_112331_6_2_10"/>
<evidence type="ECO:0000313" key="4">
    <source>
        <dbReference type="Proteomes" id="UP000016023"/>
    </source>
</evidence>
<dbReference type="GO" id="GO:0003677">
    <property type="term" value="F:DNA binding"/>
    <property type="evidence" value="ECO:0007669"/>
    <property type="project" value="UniProtKB-KW"/>
</dbReference>
<name>H1Q2W8_9BACT</name>
<evidence type="ECO:0000313" key="3">
    <source>
        <dbReference type="EMBL" id="EHO69566.1"/>
    </source>
</evidence>
<dbReference type="Pfam" id="PF18291">
    <property type="entry name" value="HU-HIG"/>
    <property type="match status" value="1"/>
</dbReference>
<dbReference type="InterPro" id="IPR005902">
    <property type="entry name" value="HU_DNA-bd_put"/>
</dbReference>
<dbReference type="InterPro" id="IPR041607">
    <property type="entry name" value="HU-HIG"/>
</dbReference>
<keyword evidence="4" id="KW-1185">Reference proteome</keyword>